<feature type="region of interest" description="Disordered" evidence="1">
    <location>
        <begin position="452"/>
        <end position="477"/>
    </location>
</feature>
<dbReference type="PROSITE" id="PS50181">
    <property type="entry name" value="FBOX"/>
    <property type="match status" value="1"/>
</dbReference>
<proteinExistence type="predicted"/>
<organism evidence="3 4">
    <name type="scientific">Hyaloscypha bicolor E</name>
    <dbReference type="NCBI Taxonomy" id="1095630"/>
    <lineage>
        <taxon>Eukaryota</taxon>
        <taxon>Fungi</taxon>
        <taxon>Dikarya</taxon>
        <taxon>Ascomycota</taxon>
        <taxon>Pezizomycotina</taxon>
        <taxon>Leotiomycetes</taxon>
        <taxon>Helotiales</taxon>
        <taxon>Hyaloscyphaceae</taxon>
        <taxon>Hyaloscypha</taxon>
        <taxon>Hyaloscypha bicolor</taxon>
    </lineage>
</organism>
<dbReference type="InParanoid" id="A0A2J6TST8"/>
<dbReference type="CDD" id="cd09917">
    <property type="entry name" value="F-box_SF"/>
    <property type="match status" value="1"/>
</dbReference>
<keyword evidence="4" id="KW-1185">Reference proteome</keyword>
<name>A0A2J6TST8_9HELO</name>
<evidence type="ECO:0000256" key="1">
    <source>
        <dbReference type="SAM" id="MobiDB-lite"/>
    </source>
</evidence>
<sequence length="744" mass="83665">MFGLISLPYEVLSNIIDNISFDDAFNLGRSCKHFKYLFTEESISKTIVQTKVRYSNEALAAMTVGGGNARALRRVAKRRDALATANPFVVATIGFCDAYLYCKGVLCYTLDDKLRLLNLHHSAQDELVISIPGLLTQALSEIGDHSRGVFQVLHYSDKILSCLYKSSGPESTAWLIAFHLGTRGILIVHELESIDKIFVRHNKQYLYYGTHSEIGTDGNRKWVIQGYDFKTRKWFDQKIHLPDMVGSEIGSTICFEFHKDYFYALSNQTSFEVEEIDWTSFYHCIRFPLNSPCKALLEKTENKSMWRRQHQEGPIDDRWTNLRLDEDESSGRLRIVEARKEWYLGSSRSQRTYYTTDIIFPKLEKDDELHLNDLPTASSSDSNFASPSISWAHASQSASTSASSSSSASTASSSNTASTDTSNTTASHPSEDMDISELPDVPLLRLLRKDDHPHHIKPPARLPQNTHPGNDGSSQPTFTLAKSRIRTYYTSCSAFLDLVDDPLPTDWQGRQRLRLRAGSRSLGPPLTYMNGRKQGLLRPPSSDLDIALAEMYRVPEIIYWPASQNPEPSLRNKHVDAIYRLMNPPSHLGNVEGTADERSMVYVTGARNEPQALIFIAFDPAIKLAGLKRWGGLCRKGVGEGPHIDGRATGYAAEETGLKGDTYVDVDERDRTVTVDRKGKGKERVRCSDIAVMQSCETVDVHDRVAFPGSKVGVGLRRNAWAWKERAMYQDINLGYYFGMEHVG</sequence>
<feature type="compositionally biased region" description="Polar residues" evidence="1">
    <location>
        <begin position="463"/>
        <end position="477"/>
    </location>
</feature>
<dbReference type="InterPro" id="IPR001810">
    <property type="entry name" value="F-box_dom"/>
</dbReference>
<feature type="region of interest" description="Disordered" evidence="1">
    <location>
        <begin position="400"/>
        <end position="437"/>
    </location>
</feature>
<dbReference type="AlphaFoldDB" id="A0A2J6TST8"/>
<dbReference type="EMBL" id="KZ613745">
    <property type="protein sequence ID" value="PMD66081.1"/>
    <property type="molecule type" value="Genomic_DNA"/>
</dbReference>
<dbReference type="SUPFAM" id="SSF81383">
    <property type="entry name" value="F-box domain"/>
    <property type="match status" value="1"/>
</dbReference>
<feature type="domain" description="F-box" evidence="2">
    <location>
        <begin position="1"/>
        <end position="47"/>
    </location>
</feature>
<accession>A0A2J6TST8</accession>
<gene>
    <name evidence="3" type="ORF">K444DRAFT_162284</name>
</gene>
<dbReference type="STRING" id="1095630.A0A2J6TST8"/>
<dbReference type="RefSeq" id="XP_024742985.1">
    <property type="nucleotide sequence ID" value="XM_024870670.1"/>
</dbReference>
<dbReference type="InterPro" id="IPR036047">
    <property type="entry name" value="F-box-like_dom_sf"/>
</dbReference>
<dbReference type="OrthoDB" id="5359231at2759"/>
<evidence type="ECO:0000259" key="2">
    <source>
        <dbReference type="PROSITE" id="PS50181"/>
    </source>
</evidence>
<evidence type="ECO:0000313" key="3">
    <source>
        <dbReference type="EMBL" id="PMD66081.1"/>
    </source>
</evidence>
<reference evidence="3 4" key="1">
    <citation type="submission" date="2016-04" db="EMBL/GenBank/DDBJ databases">
        <title>A degradative enzymes factory behind the ericoid mycorrhizal symbiosis.</title>
        <authorList>
            <consortium name="DOE Joint Genome Institute"/>
            <person name="Martino E."/>
            <person name="Morin E."/>
            <person name="Grelet G."/>
            <person name="Kuo A."/>
            <person name="Kohler A."/>
            <person name="Daghino S."/>
            <person name="Barry K."/>
            <person name="Choi C."/>
            <person name="Cichocki N."/>
            <person name="Clum A."/>
            <person name="Copeland A."/>
            <person name="Hainaut M."/>
            <person name="Haridas S."/>
            <person name="Labutti K."/>
            <person name="Lindquist E."/>
            <person name="Lipzen A."/>
            <person name="Khouja H.-R."/>
            <person name="Murat C."/>
            <person name="Ohm R."/>
            <person name="Olson A."/>
            <person name="Spatafora J."/>
            <person name="Veneault-Fourrey C."/>
            <person name="Henrissat B."/>
            <person name="Grigoriev I."/>
            <person name="Martin F."/>
            <person name="Perotto S."/>
        </authorList>
    </citation>
    <scope>NUCLEOTIDE SEQUENCE [LARGE SCALE GENOMIC DNA]</scope>
    <source>
        <strain evidence="3 4">E</strain>
    </source>
</reference>
<dbReference type="GeneID" id="36578752"/>
<evidence type="ECO:0000313" key="4">
    <source>
        <dbReference type="Proteomes" id="UP000235371"/>
    </source>
</evidence>
<protein>
    <recommendedName>
        <fullName evidence="2">F-box domain-containing protein</fullName>
    </recommendedName>
</protein>
<dbReference type="Pfam" id="PF00646">
    <property type="entry name" value="F-box"/>
    <property type="match status" value="1"/>
</dbReference>
<dbReference type="Proteomes" id="UP000235371">
    <property type="component" value="Unassembled WGS sequence"/>
</dbReference>
<feature type="compositionally biased region" description="Low complexity" evidence="1">
    <location>
        <begin position="400"/>
        <end position="427"/>
    </location>
</feature>